<dbReference type="Gene3D" id="1.10.10.10">
    <property type="entry name" value="Winged helix-like DNA-binding domain superfamily/Winged helix DNA-binding domain"/>
    <property type="match status" value="1"/>
</dbReference>
<keyword evidence="1" id="KW-0805">Transcription regulation</keyword>
<dbReference type="RefSeq" id="WP_377131724.1">
    <property type="nucleotide sequence ID" value="NZ_JBHSFI010000001.1"/>
</dbReference>
<evidence type="ECO:0000256" key="4">
    <source>
        <dbReference type="SAM" id="MobiDB-lite"/>
    </source>
</evidence>
<evidence type="ECO:0000259" key="5">
    <source>
        <dbReference type="PROSITE" id="PS50987"/>
    </source>
</evidence>
<feature type="region of interest" description="Disordered" evidence="4">
    <location>
        <begin position="134"/>
        <end position="153"/>
    </location>
</feature>
<dbReference type="InterPro" id="IPR051081">
    <property type="entry name" value="HTH_MetalResp_TranReg"/>
</dbReference>
<evidence type="ECO:0000313" key="6">
    <source>
        <dbReference type="EMBL" id="MFC4627032.1"/>
    </source>
</evidence>
<dbReference type="InterPro" id="IPR001845">
    <property type="entry name" value="HTH_ArsR_DNA-bd_dom"/>
</dbReference>
<feature type="compositionally biased region" description="Basic and acidic residues" evidence="4">
    <location>
        <begin position="139"/>
        <end position="153"/>
    </location>
</feature>
<keyword evidence="3" id="KW-0804">Transcription</keyword>
<keyword evidence="2" id="KW-0238">DNA-binding</keyword>
<reference evidence="7" key="1">
    <citation type="journal article" date="2019" name="Int. J. Syst. Evol. Microbiol.">
        <title>The Global Catalogue of Microorganisms (GCM) 10K type strain sequencing project: providing services to taxonomists for standard genome sequencing and annotation.</title>
        <authorList>
            <consortium name="The Broad Institute Genomics Platform"/>
            <consortium name="The Broad Institute Genome Sequencing Center for Infectious Disease"/>
            <person name="Wu L."/>
            <person name="Ma J."/>
        </authorList>
    </citation>
    <scope>NUCLEOTIDE SEQUENCE [LARGE SCALE GENOMIC DNA]</scope>
    <source>
        <strain evidence="7">CCUG 42722</strain>
    </source>
</reference>
<dbReference type="SUPFAM" id="SSF46785">
    <property type="entry name" value="Winged helix' DNA-binding domain"/>
    <property type="match status" value="1"/>
</dbReference>
<feature type="region of interest" description="Disordered" evidence="4">
    <location>
        <begin position="1"/>
        <end position="23"/>
    </location>
</feature>
<dbReference type="PRINTS" id="PR00778">
    <property type="entry name" value="HTHARSR"/>
</dbReference>
<dbReference type="EMBL" id="JBHSFI010000001">
    <property type="protein sequence ID" value="MFC4627032.1"/>
    <property type="molecule type" value="Genomic_DNA"/>
</dbReference>
<evidence type="ECO:0000256" key="3">
    <source>
        <dbReference type="ARBA" id="ARBA00023163"/>
    </source>
</evidence>
<proteinExistence type="predicted"/>
<dbReference type="InterPro" id="IPR036390">
    <property type="entry name" value="WH_DNA-bd_sf"/>
</dbReference>
<dbReference type="PROSITE" id="PS50987">
    <property type="entry name" value="HTH_ARSR_2"/>
    <property type="match status" value="1"/>
</dbReference>
<dbReference type="NCBIfam" id="NF033788">
    <property type="entry name" value="HTH_metalloreg"/>
    <property type="match status" value="1"/>
</dbReference>
<organism evidence="6 7">
    <name type="scientific">Promicromonospora alba</name>
    <dbReference type="NCBI Taxonomy" id="1616110"/>
    <lineage>
        <taxon>Bacteria</taxon>
        <taxon>Bacillati</taxon>
        <taxon>Actinomycetota</taxon>
        <taxon>Actinomycetes</taxon>
        <taxon>Micrococcales</taxon>
        <taxon>Promicromonosporaceae</taxon>
        <taxon>Promicromonospora</taxon>
    </lineage>
</organism>
<sequence length="153" mass="16252">MPSARRAPAPDGNAAAADDAPGGDALDSARAGVFEALGDPVRRRLLELLILGEQPAGALVTALQARVRITQPAVSQHLRVLREAGLVQVRAEGTRRLYAVDDAGTAAARAWLARFEDTFAQPLDALATELVRGRRERRRAAPEDRTARGEAAG</sequence>
<protein>
    <submittedName>
        <fullName evidence="6">ArsR/SmtB family transcription factor</fullName>
    </submittedName>
</protein>
<name>A0ABV9H9J0_9MICO</name>
<evidence type="ECO:0000256" key="2">
    <source>
        <dbReference type="ARBA" id="ARBA00023125"/>
    </source>
</evidence>
<dbReference type="PANTHER" id="PTHR33154:SF33">
    <property type="entry name" value="TRANSCRIPTIONAL REPRESSOR SDPR"/>
    <property type="match status" value="1"/>
</dbReference>
<dbReference type="Pfam" id="PF12840">
    <property type="entry name" value="HTH_20"/>
    <property type="match status" value="1"/>
</dbReference>
<keyword evidence="7" id="KW-1185">Reference proteome</keyword>
<dbReference type="InterPro" id="IPR036388">
    <property type="entry name" value="WH-like_DNA-bd_sf"/>
</dbReference>
<evidence type="ECO:0000313" key="7">
    <source>
        <dbReference type="Proteomes" id="UP001596011"/>
    </source>
</evidence>
<comment type="caution">
    <text evidence="6">The sequence shown here is derived from an EMBL/GenBank/DDBJ whole genome shotgun (WGS) entry which is preliminary data.</text>
</comment>
<gene>
    <name evidence="6" type="ORF">ACFO6V_02220</name>
</gene>
<dbReference type="InterPro" id="IPR011991">
    <property type="entry name" value="ArsR-like_HTH"/>
</dbReference>
<evidence type="ECO:0000256" key="1">
    <source>
        <dbReference type="ARBA" id="ARBA00023015"/>
    </source>
</evidence>
<dbReference type="Proteomes" id="UP001596011">
    <property type="component" value="Unassembled WGS sequence"/>
</dbReference>
<dbReference type="PANTHER" id="PTHR33154">
    <property type="entry name" value="TRANSCRIPTIONAL REGULATOR, ARSR FAMILY"/>
    <property type="match status" value="1"/>
</dbReference>
<feature type="domain" description="HTH arsR-type" evidence="5">
    <location>
        <begin position="22"/>
        <end position="120"/>
    </location>
</feature>
<dbReference type="SMART" id="SM00418">
    <property type="entry name" value="HTH_ARSR"/>
    <property type="match status" value="1"/>
</dbReference>
<dbReference type="CDD" id="cd00090">
    <property type="entry name" value="HTH_ARSR"/>
    <property type="match status" value="1"/>
</dbReference>
<accession>A0ABV9H9J0</accession>